<reference evidence="2 3" key="1">
    <citation type="journal article" date="2011" name="Stand. Genomic Sci.">
        <title>Complete genome sequence of the filamentous gliding predatory bacterium Herpetosiphon aurantiacus type strain (114-95(T)).</title>
        <authorList>
            <person name="Kiss H."/>
            <person name="Nett M."/>
            <person name="Domin N."/>
            <person name="Martin K."/>
            <person name="Maresca J.A."/>
            <person name="Copeland A."/>
            <person name="Lapidus A."/>
            <person name="Lucas S."/>
            <person name="Berry K.W."/>
            <person name="Glavina Del Rio T."/>
            <person name="Dalin E."/>
            <person name="Tice H."/>
            <person name="Pitluck S."/>
            <person name="Richardson P."/>
            <person name="Bruce D."/>
            <person name="Goodwin L."/>
            <person name="Han C."/>
            <person name="Detter J.C."/>
            <person name="Schmutz J."/>
            <person name="Brettin T."/>
            <person name="Land M."/>
            <person name="Hauser L."/>
            <person name="Kyrpides N.C."/>
            <person name="Ivanova N."/>
            <person name="Goker M."/>
            <person name="Woyke T."/>
            <person name="Klenk H.P."/>
            <person name="Bryant D.A."/>
        </authorList>
    </citation>
    <scope>NUCLEOTIDE SEQUENCE [LARGE SCALE GENOMIC DNA]</scope>
    <source>
        <strain evidence="3">ATCC 23779 / DSM 785 / 114-95</strain>
    </source>
</reference>
<evidence type="ECO:0000313" key="2">
    <source>
        <dbReference type="EMBL" id="ABX03172.1"/>
    </source>
</evidence>
<dbReference type="KEGG" id="hau:Haur_0524"/>
<dbReference type="PANTHER" id="PTHR30050">
    <property type="entry name" value="CHROMOSOMAL REPLICATION INITIATOR PROTEIN DNAA"/>
    <property type="match status" value="1"/>
</dbReference>
<keyword evidence="2" id="KW-0067">ATP-binding</keyword>
<dbReference type="PANTHER" id="PTHR30050:SF4">
    <property type="entry name" value="ATP-BINDING PROTEIN RV3427C IN INSERTION SEQUENCE-RELATED"/>
    <property type="match status" value="1"/>
</dbReference>
<keyword evidence="3" id="KW-1185">Reference proteome</keyword>
<protein>
    <submittedName>
        <fullName evidence="2">IstB domain protein ATP-binding protein</fullName>
    </submittedName>
</protein>
<dbReference type="STRING" id="316274.Haur_0524"/>
<proteinExistence type="predicted"/>
<dbReference type="EMBL" id="CP000875">
    <property type="protein sequence ID" value="ABX03172.1"/>
    <property type="molecule type" value="Genomic_DNA"/>
</dbReference>
<dbReference type="SMART" id="SM00382">
    <property type="entry name" value="AAA"/>
    <property type="match status" value="1"/>
</dbReference>
<dbReference type="InterPro" id="IPR003593">
    <property type="entry name" value="AAA+_ATPase"/>
</dbReference>
<keyword evidence="2" id="KW-0547">Nucleotide-binding</keyword>
<gene>
    <name evidence="2" type="ordered locus">Haur_0524</name>
</gene>
<accession>A9AV94</accession>
<name>A9AV94_HERA2</name>
<feature type="domain" description="AAA+ ATPase" evidence="1">
    <location>
        <begin position="86"/>
        <end position="217"/>
    </location>
</feature>
<dbReference type="SUPFAM" id="SSF52540">
    <property type="entry name" value="P-loop containing nucleoside triphosphate hydrolases"/>
    <property type="match status" value="1"/>
</dbReference>
<evidence type="ECO:0000259" key="1">
    <source>
        <dbReference type="SMART" id="SM00382"/>
    </source>
</evidence>
<dbReference type="InParanoid" id="A9AV94"/>
<dbReference type="HOGENOM" id="CLU_062999_3_5_0"/>
<dbReference type="AlphaFoldDB" id="A9AV94"/>
<dbReference type="FunCoup" id="A9AV94">
    <property type="interactions" value="49"/>
</dbReference>
<organism evidence="2 3">
    <name type="scientific">Herpetosiphon aurantiacus (strain ATCC 23779 / DSM 785 / 114-95)</name>
    <dbReference type="NCBI Taxonomy" id="316274"/>
    <lineage>
        <taxon>Bacteria</taxon>
        <taxon>Bacillati</taxon>
        <taxon>Chloroflexota</taxon>
        <taxon>Chloroflexia</taxon>
        <taxon>Herpetosiphonales</taxon>
        <taxon>Herpetosiphonaceae</taxon>
        <taxon>Herpetosiphon</taxon>
    </lineage>
</organism>
<dbReference type="InterPro" id="IPR002611">
    <property type="entry name" value="IstB_ATP-bd"/>
</dbReference>
<dbReference type="Proteomes" id="UP000000787">
    <property type="component" value="Chromosome"/>
</dbReference>
<dbReference type="GO" id="GO:0005524">
    <property type="term" value="F:ATP binding"/>
    <property type="evidence" value="ECO:0007669"/>
    <property type="project" value="UniProtKB-KW"/>
</dbReference>
<dbReference type="InterPro" id="IPR027417">
    <property type="entry name" value="P-loop_NTPase"/>
</dbReference>
<evidence type="ECO:0000313" key="3">
    <source>
        <dbReference type="Proteomes" id="UP000000787"/>
    </source>
</evidence>
<dbReference type="Gene3D" id="3.40.50.300">
    <property type="entry name" value="P-loop containing nucleotide triphosphate hydrolases"/>
    <property type="match status" value="1"/>
</dbReference>
<dbReference type="BioCyc" id="HAUR316274:GHYA-533-MONOMER"/>
<dbReference type="GO" id="GO:0006260">
    <property type="term" value="P:DNA replication"/>
    <property type="evidence" value="ECO:0007669"/>
    <property type="project" value="TreeGrafter"/>
</dbReference>
<dbReference type="Pfam" id="PF01695">
    <property type="entry name" value="IstB_IS21"/>
    <property type="match status" value="1"/>
</dbReference>
<dbReference type="eggNOG" id="COG1484">
    <property type="taxonomic scope" value="Bacteria"/>
</dbReference>
<sequence>MTNAVWEREETITCERCQDSGVLGYRYSDDKTRKAIEYIPCDCRKPTILQKHGDLSLVAKKTFETFVSLPQVAPLAQACMDYASDPKGWLLLSGPYGCGKSHLAAAIAHAVVASGKSAMFFVVPDLFDALRETFDGQQGESFQQRFDRIRNVPLLVLDDAGTEHLTSWAKEKHFQLINHRYNRELPTVFTTNEDLKRFDGRIASRLADVALVEHLDFTGIADYRRLNLAKRRGKAA</sequence>